<keyword evidence="3 5" id="KW-0067">ATP-binding</keyword>
<dbReference type="FunFam" id="3.40.50.300:FF:000032">
    <property type="entry name" value="Export ABC transporter ATP-binding protein"/>
    <property type="match status" value="1"/>
</dbReference>
<dbReference type="InterPro" id="IPR003593">
    <property type="entry name" value="AAA+_ATPase"/>
</dbReference>
<dbReference type="SUPFAM" id="SSF52540">
    <property type="entry name" value="P-loop containing nucleoside triphosphate hydrolases"/>
    <property type="match status" value="1"/>
</dbReference>
<dbReference type="AlphaFoldDB" id="A0A6V8SJD7"/>
<accession>A0A6V8SJD7</accession>
<dbReference type="GO" id="GO:0005886">
    <property type="term" value="C:plasma membrane"/>
    <property type="evidence" value="ECO:0007669"/>
    <property type="project" value="TreeGrafter"/>
</dbReference>
<evidence type="ECO:0000256" key="2">
    <source>
        <dbReference type="ARBA" id="ARBA00022741"/>
    </source>
</evidence>
<dbReference type="GO" id="GO:0098796">
    <property type="term" value="C:membrane protein complex"/>
    <property type="evidence" value="ECO:0007669"/>
    <property type="project" value="UniProtKB-ARBA"/>
</dbReference>
<protein>
    <submittedName>
        <fullName evidence="5">Putative ABC transporter ATP-binding protein YknY</fullName>
    </submittedName>
</protein>
<comment type="caution">
    <text evidence="5">The sequence shown here is derived from an EMBL/GenBank/DDBJ whole genome shotgun (WGS) entry which is preliminary data.</text>
</comment>
<evidence type="ECO:0000256" key="3">
    <source>
        <dbReference type="ARBA" id="ARBA00022840"/>
    </source>
</evidence>
<feature type="domain" description="ABC transporter" evidence="4">
    <location>
        <begin position="2"/>
        <end position="226"/>
    </location>
</feature>
<gene>
    <name evidence="5" type="ORF">bsdtw1_02775</name>
</gene>
<sequence length="227" mass="25032">MINITAVEKSYGKSDSLVTALKKVDVQIERGEMVAIVGASGSGKSTLLNIIGCLDKATSGQYLFDGTNVQDLNQRALAKLRNKGFGFVVQYFALIDDYTVYENVEIPLKYGKVNKKLRKEKIEALLEKLQIADKRNKTPKELSGGQCQRVAIARALVNDPDIILADEPTGALDKKTGEEVVEIFRSLNEEGKTIVIVTHDEKVARSCNRIITIEDGMICKNEIISRG</sequence>
<dbReference type="InterPro" id="IPR027417">
    <property type="entry name" value="P-loop_NTPase"/>
</dbReference>
<keyword evidence="1" id="KW-0813">Transport</keyword>
<dbReference type="RefSeq" id="WP_183278084.1">
    <property type="nucleotide sequence ID" value="NZ_BLZR01000001.1"/>
</dbReference>
<dbReference type="Gene3D" id="3.40.50.300">
    <property type="entry name" value="P-loop containing nucleotide triphosphate hydrolases"/>
    <property type="match status" value="1"/>
</dbReference>
<dbReference type="InterPro" id="IPR017911">
    <property type="entry name" value="MacB-like_ATP-bd"/>
</dbReference>
<dbReference type="PROSITE" id="PS50893">
    <property type="entry name" value="ABC_TRANSPORTER_2"/>
    <property type="match status" value="1"/>
</dbReference>
<evidence type="ECO:0000256" key="1">
    <source>
        <dbReference type="ARBA" id="ARBA00022448"/>
    </source>
</evidence>
<keyword evidence="6" id="KW-1185">Reference proteome</keyword>
<dbReference type="SMART" id="SM00382">
    <property type="entry name" value="AAA"/>
    <property type="match status" value="1"/>
</dbReference>
<dbReference type="Proteomes" id="UP000580568">
    <property type="component" value="Unassembled WGS sequence"/>
</dbReference>
<evidence type="ECO:0000259" key="4">
    <source>
        <dbReference type="PROSITE" id="PS50893"/>
    </source>
</evidence>
<dbReference type="GO" id="GO:0022857">
    <property type="term" value="F:transmembrane transporter activity"/>
    <property type="evidence" value="ECO:0007669"/>
    <property type="project" value="TreeGrafter"/>
</dbReference>
<dbReference type="PANTHER" id="PTHR24220">
    <property type="entry name" value="IMPORT ATP-BINDING PROTEIN"/>
    <property type="match status" value="1"/>
</dbReference>
<dbReference type="GO" id="GO:0016887">
    <property type="term" value="F:ATP hydrolysis activity"/>
    <property type="evidence" value="ECO:0007669"/>
    <property type="project" value="InterPro"/>
</dbReference>
<dbReference type="InterPro" id="IPR015854">
    <property type="entry name" value="ABC_transpr_LolD-like"/>
</dbReference>
<dbReference type="InterPro" id="IPR003439">
    <property type="entry name" value="ABC_transporter-like_ATP-bd"/>
</dbReference>
<dbReference type="PROSITE" id="PS00211">
    <property type="entry name" value="ABC_TRANSPORTER_1"/>
    <property type="match status" value="1"/>
</dbReference>
<organism evidence="5 6">
    <name type="scientific">Clostridium fungisolvens</name>
    <dbReference type="NCBI Taxonomy" id="1604897"/>
    <lineage>
        <taxon>Bacteria</taxon>
        <taxon>Bacillati</taxon>
        <taxon>Bacillota</taxon>
        <taxon>Clostridia</taxon>
        <taxon>Eubacteriales</taxon>
        <taxon>Clostridiaceae</taxon>
        <taxon>Clostridium</taxon>
    </lineage>
</organism>
<dbReference type="EMBL" id="BLZR01000001">
    <property type="protein sequence ID" value="GFP76672.1"/>
    <property type="molecule type" value="Genomic_DNA"/>
</dbReference>
<evidence type="ECO:0000313" key="6">
    <source>
        <dbReference type="Proteomes" id="UP000580568"/>
    </source>
</evidence>
<reference evidence="5 6" key="1">
    <citation type="submission" date="2020-07" db="EMBL/GenBank/DDBJ databases">
        <title>A new beta-1,3-glucan-decomposing anaerobic bacterium isolated from anoxic soil subjected to biological soil disinfestation.</title>
        <authorList>
            <person name="Ueki A."/>
            <person name="Tonouchi A."/>
        </authorList>
    </citation>
    <scope>NUCLEOTIDE SEQUENCE [LARGE SCALE GENOMIC DNA]</scope>
    <source>
        <strain evidence="5 6">TW1</strain>
    </source>
</reference>
<keyword evidence="2" id="KW-0547">Nucleotide-binding</keyword>
<dbReference type="PANTHER" id="PTHR24220:SF86">
    <property type="entry name" value="ABC TRANSPORTER ABCH.1"/>
    <property type="match status" value="1"/>
</dbReference>
<dbReference type="InterPro" id="IPR017871">
    <property type="entry name" value="ABC_transporter-like_CS"/>
</dbReference>
<dbReference type="GO" id="GO:0005524">
    <property type="term" value="F:ATP binding"/>
    <property type="evidence" value="ECO:0007669"/>
    <property type="project" value="UniProtKB-KW"/>
</dbReference>
<dbReference type="Pfam" id="PF00005">
    <property type="entry name" value="ABC_tran"/>
    <property type="match status" value="1"/>
</dbReference>
<proteinExistence type="predicted"/>
<dbReference type="CDD" id="cd03255">
    <property type="entry name" value="ABC_MJ0796_LolCDE_FtsE"/>
    <property type="match status" value="1"/>
</dbReference>
<name>A0A6V8SJD7_9CLOT</name>
<evidence type="ECO:0000313" key="5">
    <source>
        <dbReference type="EMBL" id="GFP76672.1"/>
    </source>
</evidence>